<dbReference type="AlphaFoldDB" id="A0A0R2BA56"/>
<dbReference type="EMBL" id="AYZQ01000001">
    <property type="protein sequence ID" value="KRM72604.1"/>
    <property type="molecule type" value="Genomic_DNA"/>
</dbReference>
<reference evidence="2 3" key="1">
    <citation type="journal article" date="2015" name="Genome Announc.">
        <title>Expanding the biotechnology potential of lactobacilli through comparative genomics of 213 strains and associated genera.</title>
        <authorList>
            <person name="Sun Z."/>
            <person name="Harris H.M."/>
            <person name="McCann A."/>
            <person name="Guo C."/>
            <person name="Argimon S."/>
            <person name="Zhang W."/>
            <person name="Yang X."/>
            <person name="Jeffery I.B."/>
            <person name="Cooney J.C."/>
            <person name="Kagawa T.F."/>
            <person name="Liu W."/>
            <person name="Song Y."/>
            <person name="Salvetti E."/>
            <person name="Wrobel A."/>
            <person name="Rasinkangas P."/>
            <person name="Parkhill J."/>
            <person name="Rea M.C."/>
            <person name="O'Sullivan O."/>
            <person name="Ritari J."/>
            <person name="Douillard F.P."/>
            <person name="Paul Ross R."/>
            <person name="Yang R."/>
            <person name="Briner A.E."/>
            <person name="Felis G.E."/>
            <person name="de Vos W.M."/>
            <person name="Barrangou R."/>
            <person name="Klaenhammer T.R."/>
            <person name="Caufield P.W."/>
            <person name="Cui Y."/>
            <person name="Zhang H."/>
            <person name="O'Toole P.W."/>
        </authorList>
    </citation>
    <scope>NUCLEOTIDE SEQUENCE [LARGE SCALE GENOMIC DNA]</scope>
    <source>
        <strain evidence="2 3">DSM 23927</strain>
    </source>
</reference>
<sequence length="420" mass="47023">MSYSEQMLDALAEGNVDQANLLFRSVLEHDDDETKYNLAEELYALGFTGQAKRLYQELMGRYPDQDDIKTVLADIAVSDGDPDAALNYLSKIQPDSEAYLESLVTAADVYQTQGMYEVSEQKLLQAQAIAPDEPVIAFALGELYFDWGHYPQAQQAYAQLLAAGETELAGVDVQARLAATLAQLGQYEDAIATYEADGINQLDLNNRFQLGGLYYLVQDYRAAIDAFSGVLEQDQSFASAYLPLAQAYVADNQPDMALETIQDGVMVDDTNPDLYALGADLAIKAEQNDLAENYLQKALAIDPENLTNALAWSNYLYLAERDEDNIAFLNGLDQEGEVDPQINWNLAKSEARLDEIDQAREHYLLAFNRLQTQPDFLHDIIDFFQMTGAIDETKAAMQRYLQLVPDDLDMQERYDRLIAD</sequence>
<dbReference type="PATRIC" id="fig|1423727.3.peg.316"/>
<dbReference type="STRING" id="1423727.FC34_GL000313"/>
<dbReference type="InterPro" id="IPR011990">
    <property type="entry name" value="TPR-like_helical_dom_sf"/>
</dbReference>
<proteinExistence type="predicted"/>
<evidence type="ECO:0000313" key="2">
    <source>
        <dbReference type="EMBL" id="KRM72604.1"/>
    </source>
</evidence>
<evidence type="ECO:0000313" key="3">
    <source>
        <dbReference type="Proteomes" id="UP000051672"/>
    </source>
</evidence>
<dbReference type="SMART" id="SM00028">
    <property type="entry name" value="TPR"/>
    <property type="match status" value="7"/>
</dbReference>
<name>A0A0R2BA56_9LACO</name>
<dbReference type="InterPro" id="IPR019734">
    <property type="entry name" value="TPR_rpt"/>
</dbReference>
<accession>A0A0R2BA56</accession>
<protein>
    <submittedName>
        <fullName evidence="2">TPR repeats containing protein</fullName>
    </submittedName>
</protein>
<dbReference type="SUPFAM" id="SSF48452">
    <property type="entry name" value="TPR-like"/>
    <property type="match status" value="2"/>
</dbReference>
<dbReference type="Gene3D" id="1.25.40.10">
    <property type="entry name" value="Tetratricopeptide repeat domain"/>
    <property type="match status" value="2"/>
</dbReference>
<gene>
    <name evidence="2" type="ORF">FC34_GL000313</name>
</gene>
<dbReference type="RefSeq" id="WP_057893628.1">
    <property type="nucleotide sequence ID" value="NZ_AYZQ01000001.1"/>
</dbReference>
<dbReference type="Pfam" id="PF25058">
    <property type="entry name" value="ARM_TT21"/>
    <property type="match status" value="1"/>
</dbReference>
<dbReference type="PANTHER" id="PTHR12558:SF13">
    <property type="entry name" value="CELL DIVISION CYCLE PROTEIN 27 HOMOLOG"/>
    <property type="match status" value="1"/>
</dbReference>
<dbReference type="PROSITE" id="PS50005">
    <property type="entry name" value="TPR"/>
    <property type="match status" value="1"/>
</dbReference>
<dbReference type="Proteomes" id="UP000051672">
    <property type="component" value="Unassembled WGS sequence"/>
</dbReference>
<dbReference type="Pfam" id="PF14559">
    <property type="entry name" value="TPR_19"/>
    <property type="match status" value="1"/>
</dbReference>
<dbReference type="OrthoDB" id="2080803at2"/>
<evidence type="ECO:0000256" key="1">
    <source>
        <dbReference type="PROSITE-ProRule" id="PRU00339"/>
    </source>
</evidence>
<organism evidence="2 3">
    <name type="scientific">Lacticaseibacillus brantae DSM 23927</name>
    <dbReference type="NCBI Taxonomy" id="1423727"/>
    <lineage>
        <taxon>Bacteria</taxon>
        <taxon>Bacillati</taxon>
        <taxon>Bacillota</taxon>
        <taxon>Bacilli</taxon>
        <taxon>Lactobacillales</taxon>
        <taxon>Lactobacillaceae</taxon>
        <taxon>Lacticaseibacillus</taxon>
    </lineage>
</organism>
<comment type="caution">
    <text evidence="2">The sequence shown here is derived from an EMBL/GenBank/DDBJ whole genome shotgun (WGS) entry which is preliminary data.</text>
</comment>
<feature type="repeat" description="TPR" evidence="1">
    <location>
        <begin position="272"/>
        <end position="305"/>
    </location>
</feature>
<dbReference type="Pfam" id="PF13432">
    <property type="entry name" value="TPR_16"/>
    <property type="match status" value="1"/>
</dbReference>
<keyword evidence="1" id="KW-0802">TPR repeat</keyword>
<dbReference type="PANTHER" id="PTHR12558">
    <property type="entry name" value="CELL DIVISION CYCLE 16,23,27"/>
    <property type="match status" value="1"/>
</dbReference>
<keyword evidence="3" id="KW-1185">Reference proteome</keyword>